<name>A0A8C4WY68_EPTBU</name>
<evidence type="ECO:0000313" key="4">
    <source>
        <dbReference type="Ensembl" id="ENSEBUP00000019505.1"/>
    </source>
</evidence>
<evidence type="ECO:0000256" key="1">
    <source>
        <dbReference type="ARBA" id="ARBA00007936"/>
    </source>
</evidence>
<dbReference type="GeneTree" id="ENSGT00940000163347"/>
<dbReference type="Ensembl" id="ENSEBUT00000020054.1">
    <property type="protein sequence ID" value="ENSEBUP00000019478.1"/>
    <property type="gene ID" value="ENSEBUG00000012109.1"/>
</dbReference>
<dbReference type="InterPro" id="IPR008996">
    <property type="entry name" value="IL1/FGF"/>
</dbReference>
<dbReference type="PRINTS" id="PR00262">
    <property type="entry name" value="IL1HBGF"/>
</dbReference>
<feature type="region of interest" description="Disordered" evidence="3">
    <location>
        <begin position="1"/>
        <end position="31"/>
    </location>
</feature>
<dbReference type="InterPro" id="IPR002209">
    <property type="entry name" value="Fibroblast_GF_fam"/>
</dbReference>
<sequence>MSAKAFEETSQKSASQASGHGGSGVVDSQPRSVLGSDTQEVEKHHISFCTKCQMLCFPLLKETHFIHAVEKEEPQLKGIITRLYSRQEYFLQIQTDGTIDGTKEEESNFALFNLIPVGLRVVAIQGVHTGLYIAMNNEGYLYTSEHFTPECKFKESVYENYYVVYSSSNYRQHESGRGWYLGLDKQGRVMKANHVKKSRPAAHFLPNPLEVQLYKEPSLHDLLETMAQEDSQSPTPSAILNGGKAITQSECHPAADDHLCA</sequence>
<dbReference type="Proteomes" id="UP000694388">
    <property type="component" value="Unplaced"/>
</dbReference>
<dbReference type="Ensembl" id="ENSEBUT00000020081.1">
    <property type="protein sequence ID" value="ENSEBUP00000019505.1"/>
    <property type="gene ID" value="ENSEBUG00000012109.1"/>
</dbReference>
<dbReference type="SUPFAM" id="SSF50353">
    <property type="entry name" value="Cytokine"/>
    <property type="match status" value="1"/>
</dbReference>
<dbReference type="Pfam" id="PF00167">
    <property type="entry name" value="FGF"/>
    <property type="match status" value="1"/>
</dbReference>
<keyword evidence="5" id="KW-1185">Reference proteome</keyword>
<protein>
    <recommendedName>
        <fullName evidence="2">Fibroblast growth factor</fullName>
        <shortName evidence="2">FGF</shortName>
    </recommendedName>
</protein>
<organism evidence="4 5">
    <name type="scientific">Eptatretus burgeri</name>
    <name type="common">Inshore hagfish</name>
    <dbReference type="NCBI Taxonomy" id="7764"/>
    <lineage>
        <taxon>Eukaryota</taxon>
        <taxon>Metazoa</taxon>
        <taxon>Chordata</taxon>
        <taxon>Craniata</taxon>
        <taxon>Vertebrata</taxon>
        <taxon>Cyclostomata</taxon>
        <taxon>Myxini</taxon>
        <taxon>Myxiniformes</taxon>
        <taxon>Myxinidae</taxon>
        <taxon>Eptatretinae</taxon>
        <taxon>Eptatretus</taxon>
    </lineage>
</organism>
<accession>A0A8C4WY68</accession>
<dbReference type="AlphaFoldDB" id="A0A8C4WY68"/>
<comment type="similarity">
    <text evidence="1 2">Belongs to the heparin-binding growth factors family.</text>
</comment>
<feature type="compositionally biased region" description="Basic and acidic residues" evidence="3">
    <location>
        <begin position="1"/>
        <end position="10"/>
    </location>
</feature>
<dbReference type="GO" id="GO:0008083">
    <property type="term" value="F:growth factor activity"/>
    <property type="evidence" value="ECO:0007669"/>
    <property type="project" value="InterPro"/>
</dbReference>
<evidence type="ECO:0000256" key="2">
    <source>
        <dbReference type="RuleBase" id="RU049442"/>
    </source>
</evidence>
<reference evidence="4" key="1">
    <citation type="submission" date="2025-05" db="UniProtKB">
        <authorList>
            <consortium name="Ensembl"/>
        </authorList>
    </citation>
    <scope>IDENTIFICATION</scope>
</reference>
<dbReference type="PANTHER" id="PTHR11486">
    <property type="entry name" value="FIBROBLAST GROWTH FACTOR"/>
    <property type="match status" value="1"/>
</dbReference>
<proteinExistence type="inferred from homology"/>
<dbReference type="PROSITE" id="PS00247">
    <property type="entry name" value="HBGF_FGF"/>
    <property type="match status" value="1"/>
</dbReference>
<dbReference type="PRINTS" id="PR00263">
    <property type="entry name" value="HBGFFGF"/>
</dbReference>
<dbReference type="FunFam" id="2.80.10.50:FF:000001">
    <property type="entry name" value="Fibroblast growth factor"/>
    <property type="match status" value="1"/>
</dbReference>
<evidence type="ECO:0000256" key="3">
    <source>
        <dbReference type="SAM" id="MobiDB-lite"/>
    </source>
</evidence>
<dbReference type="SMART" id="SM00442">
    <property type="entry name" value="FGF"/>
    <property type="match status" value="1"/>
</dbReference>
<dbReference type="Gene3D" id="2.80.10.50">
    <property type="match status" value="1"/>
</dbReference>
<evidence type="ECO:0000313" key="5">
    <source>
        <dbReference type="Proteomes" id="UP000694388"/>
    </source>
</evidence>